<dbReference type="PANTHER" id="PTHR40590">
    <property type="entry name" value="CYTOPLASMIC PROTEIN-RELATED"/>
    <property type="match status" value="1"/>
</dbReference>
<dbReference type="EMBL" id="RPFL01000001">
    <property type="protein sequence ID" value="RPD90844.1"/>
    <property type="molecule type" value="Genomic_DNA"/>
</dbReference>
<dbReference type="CDD" id="cd14789">
    <property type="entry name" value="Tiki"/>
    <property type="match status" value="1"/>
</dbReference>
<keyword evidence="1" id="KW-0732">Signal</keyword>
<protein>
    <submittedName>
        <fullName evidence="2">TraB/GumN family protein</fullName>
    </submittedName>
</protein>
<dbReference type="Pfam" id="PF01963">
    <property type="entry name" value="TraB_PrgY_gumN"/>
    <property type="match status" value="1"/>
</dbReference>
<name>A0A3N4N3I6_9NEIS</name>
<dbReference type="RefSeq" id="WP_123803565.1">
    <property type="nucleotide sequence ID" value="NZ_RPFL01000001.1"/>
</dbReference>
<dbReference type="OrthoDB" id="9025834at2"/>
<dbReference type="AlphaFoldDB" id="A0A3N4N3I6"/>
<evidence type="ECO:0000313" key="2">
    <source>
        <dbReference type="EMBL" id="RPD90844.1"/>
    </source>
</evidence>
<evidence type="ECO:0000313" key="3">
    <source>
        <dbReference type="Proteomes" id="UP000272412"/>
    </source>
</evidence>
<gene>
    <name evidence="2" type="ORF">EGK74_00370</name>
</gene>
<comment type="caution">
    <text evidence="2">The sequence shown here is derived from an EMBL/GenBank/DDBJ whole genome shotgun (WGS) entry which is preliminary data.</text>
</comment>
<dbReference type="InterPro" id="IPR047111">
    <property type="entry name" value="YbaP-like"/>
</dbReference>
<dbReference type="InterPro" id="IPR002816">
    <property type="entry name" value="TraB/PrgY/GumN_fam"/>
</dbReference>
<reference evidence="2 3" key="1">
    <citation type="submission" date="2018-11" db="EMBL/GenBank/DDBJ databases">
        <title>Neisseria weixii sp. nov. isolated from the rectal contents of plateau pika (Ochotona cruzoniae).</title>
        <authorList>
            <person name="Zhang G."/>
        </authorList>
    </citation>
    <scope>NUCLEOTIDE SEQUENCE [LARGE SCALE GENOMIC DNA]</scope>
    <source>
        <strain evidence="2 3">10009</strain>
    </source>
</reference>
<sequence length="305" mass="35057">MRYFFFLLLWLFAAAASARGVPEADTFLYEISKPGRPVSYLLGTIHVGKLNAALPADHRRTLNRVSQLVVESDESSMTAADTSKMLQMMADNRPLKLSLGNARMHRLQNMLATGQERSDFSPDSQIKPWAFWLLTQSTFNPKGYSYEYGIDNLLIQRAQKLNKPVIALEGTEQLSYFVHLPEDAIIRSFDALEKHRQAFLNDIITLENDYRRQRAKKVWAEIADPAHQLRFLPRRDHPLWHELIYGKLLTRRNQIWLPKLIEILPHKPTLIAIGAAHLFGEQGLIVRLRQVGYQVRPVKVKVGTH</sequence>
<dbReference type="PANTHER" id="PTHR40590:SF1">
    <property type="entry name" value="CYTOPLASMIC PROTEIN"/>
    <property type="match status" value="1"/>
</dbReference>
<evidence type="ECO:0000256" key="1">
    <source>
        <dbReference type="SAM" id="SignalP"/>
    </source>
</evidence>
<accession>A0A3N4N3I6</accession>
<organism evidence="2 3">
    <name type="scientific">Neisseria weixii</name>
    <dbReference type="NCBI Taxonomy" id="1853276"/>
    <lineage>
        <taxon>Bacteria</taxon>
        <taxon>Pseudomonadati</taxon>
        <taxon>Pseudomonadota</taxon>
        <taxon>Betaproteobacteria</taxon>
        <taxon>Neisseriales</taxon>
        <taxon>Neisseriaceae</taxon>
        <taxon>Neisseria</taxon>
    </lineage>
</organism>
<proteinExistence type="predicted"/>
<dbReference type="Proteomes" id="UP000272412">
    <property type="component" value="Unassembled WGS sequence"/>
</dbReference>
<keyword evidence="3" id="KW-1185">Reference proteome</keyword>
<feature type="signal peptide" evidence="1">
    <location>
        <begin position="1"/>
        <end position="18"/>
    </location>
</feature>
<feature type="chain" id="PRO_5017926337" evidence="1">
    <location>
        <begin position="19"/>
        <end position="305"/>
    </location>
</feature>